<feature type="transmembrane region" description="Helical" evidence="1">
    <location>
        <begin position="58"/>
        <end position="77"/>
    </location>
</feature>
<keyword evidence="1" id="KW-0472">Membrane</keyword>
<feature type="transmembrane region" description="Helical" evidence="1">
    <location>
        <begin position="264"/>
        <end position="285"/>
    </location>
</feature>
<keyword evidence="1" id="KW-1133">Transmembrane helix</keyword>
<dbReference type="OrthoDB" id="86287at2157"/>
<feature type="transmembrane region" description="Helical" evidence="1">
    <location>
        <begin position="115"/>
        <end position="135"/>
    </location>
</feature>
<dbReference type="GO" id="GO:0140359">
    <property type="term" value="F:ABC-type transporter activity"/>
    <property type="evidence" value="ECO:0007669"/>
    <property type="project" value="InterPro"/>
</dbReference>
<feature type="transmembrane region" description="Helical" evidence="1">
    <location>
        <begin position="20"/>
        <end position="38"/>
    </location>
</feature>
<dbReference type="PANTHER" id="PTHR43471:SF1">
    <property type="entry name" value="ABC TRANSPORTER PERMEASE PROTEIN NOSY-RELATED"/>
    <property type="match status" value="1"/>
</dbReference>
<evidence type="ECO:0000256" key="1">
    <source>
        <dbReference type="SAM" id="Phobius"/>
    </source>
</evidence>
<protein>
    <submittedName>
        <fullName evidence="2">ABC transporter permease subunit</fullName>
    </submittedName>
</protein>
<organism evidence="2 3">
    <name type="scientific">Halobacterium bonnevillei</name>
    <dbReference type="NCBI Taxonomy" id="2692200"/>
    <lineage>
        <taxon>Archaea</taxon>
        <taxon>Methanobacteriati</taxon>
        <taxon>Methanobacteriota</taxon>
        <taxon>Stenosarchaea group</taxon>
        <taxon>Halobacteria</taxon>
        <taxon>Halobacteriales</taxon>
        <taxon>Halobacteriaceae</taxon>
        <taxon>Halobacterium</taxon>
    </lineage>
</organism>
<dbReference type="AlphaFoldDB" id="A0A6B0SL10"/>
<reference evidence="2 3" key="1">
    <citation type="submission" date="2019-12" db="EMBL/GenBank/DDBJ databases">
        <title>Isolation and characterization of three novel carbon monoxide-oxidizing members of Halobacteria from salione crusts and soils.</title>
        <authorList>
            <person name="Myers M.R."/>
            <person name="King G.M."/>
        </authorList>
    </citation>
    <scope>NUCLEOTIDE SEQUENCE [LARGE SCALE GENOMIC DNA]</scope>
    <source>
        <strain evidence="2 3">PCN9</strain>
    </source>
</reference>
<gene>
    <name evidence="2" type="ORF">GRX66_18195</name>
</gene>
<dbReference type="RefSeq" id="WP_159527751.1">
    <property type="nucleotide sequence ID" value="NZ_WUUU01000274.1"/>
</dbReference>
<proteinExistence type="predicted"/>
<feature type="transmembrane region" description="Helical" evidence="1">
    <location>
        <begin position="141"/>
        <end position="164"/>
    </location>
</feature>
<evidence type="ECO:0000313" key="2">
    <source>
        <dbReference type="EMBL" id="MXR22418.1"/>
    </source>
</evidence>
<keyword evidence="3" id="KW-1185">Reference proteome</keyword>
<dbReference type="Proteomes" id="UP000471521">
    <property type="component" value="Unassembled WGS sequence"/>
</dbReference>
<comment type="caution">
    <text evidence="2">The sequence shown here is derived from an EMBL/GenBank/DDBJ whole genome shotgun (WGS) entry which is preliminary data.</text>
</comment>
<feature type="transmembrane region" description="Helical" evidence="1">
    <location>
        <begin position="176"/>
        <end position="200"/>
    </location>
</feature>
<dbReference type="GO" id="GO:0005886">
    <property type="term" value="C:plasma membrane"/>
    <property type="evidence" value="ECO:0007669"/>
    <property type="project" value="UniProtKB-SubCell"/>
</dbReference>
<dbReference type="Pfam" id="PF12679">
    <property type="entry name" value="ABC2_membrane_2"/>
    <property type="match status" value="1"/>
</dbReference>
<name>A0A6B0SL10_9EURY</name>
<keyword evidence="1" id="KW-0812">Transmembrane</keyword>
<evidence type="ECO:0000313" key="3">
    <source>
        <dbReference type="Proteomes" id="UP000471521"/>
    </source>
</evidence>
<dbReference type="PANTHER" id="PTHR43471">
    <property type="entry name" value="ABC TRANSPORTER PERMEASE"/>
    <property type="match status" value="1"/>
</dbReference>
<accession>A0A6B0SL10</accession>
<sequence>MSWTAIARKDFRDAARSKALWGLTVLFVLFMAGFAYLFTLLQGQGQGQSDAVLSSLDYVSFLMSPVALLVPITALVITHKSLAGEVESGSAKFLLSLPHTRRDAVVGKVVGRGSVLAASIGVGLVAALVVVLALYDVFDAGVFLTFAVMTVLLGFVYTGIGVGLSATTKDSGRATILAAGFFVVFEVVWGFAANALYYLVEGTFSPPFAQAADGTPYLDAPGWYFFVQRLSPSEAFGSATQWFTDSTATFLPAFDTIPFYLTGWASLVILVAWVVVVPAAGFYVFSRADL</sequence>
<dbReference type="EMBL" id="WUUU01000274">
    <property type="protein sequence ID" value="MXR22418.1"/>
    <property type="molecule type" value="Genomic_DNA"/>
</dbReference>